<keyword evidence="2" id="KW-1185">Reference proteome</keyword>
<evidence type="ECO:0000256" key="1">
    <source>
        <dbReference type="SAM" id="SignalP"/>
    </source>
</evidence>
<organism evidence="2 3">
    <name type="scientific">Nicrophorus vespilloides</name>
    <name type="common">Boreal carrion beetle</name>
    <dbReference type="NCBI Taxonomy" id="110193"/>
    <lineage>
        <taxon>Eukaryota</taxon>
        <taxon>Metazoa</taxon>
        <taxon>Ecdysozoa</taxon>
        <taxon>Arthropoda</taxon>
        <taxon>Hexapoda</taxon>
        <taxon>Insecta</taxon>
        <taxon>Pterygota</taxon>
        <taxon>Neoptera</taxon>
        <taxon>Endopterygota</taxon>
        <taxon>Coleoptera</taxon>
        <taxon>Polyphaga</taxon>
        <taxon>Staphyliniformia</taxon>
        <taxon>Silphidae</taxon>
        <taxon>Nicrophorinae</taxon>
        <taxon>Nicrophorus</taxon>
    </lineage>
</organism>
<keyword evidence="1" id="KW-0732">Signal</keyword>
<evidence type="ECO:0000313" key="2">
    <source>
        <dbReference type="Proteomes" id="UP000695000"/>
    </source>
</evidence>
<reference evidence="3" key="1">
    <citation type="submission" date="2025-08" db="UniProtKB">
        <authorList>
            <consortium name="RefSeq"/>
        </authorList>
    </citation>
    <scope>IDENTIFICATION</scope>
    <source>
        <tissue evidence="3">Whole Larva</tissue>
    </source>
</reference>
<dbReference type="GeneID" id="108564554"/>
<dbReference type="Proteomes" id="UP000695000">
    <property type="component" value="Unplaced"/>
</dbReference>
<sequence>MSIKFTLICAAFIAFQGITAFAVKEDVEGIAKAAKRALEDYKSITAAYIDYATEKLGATLAENEEAATAVEEAGSVIIKNNVDASTKELEKLEQLAQDWNVDIYDCAADARENLKSLIGTVNGDLKNCNSNIINQSTLIMDDAIEGFKDMASEGTERYTESVDGCISADPKDQYKCFNGVLNAIQNSIHTYPNYVIANVKQVQQQLKVVGKGLELCEIRAGTQSAQLSAKIIGVVTRCLSNKLPEPQM</sequence>
<feature type="signal peptide" evidence="1">
    <location>
        <begin position="1"/>
        <end position="20"/>
    </location>
</feature>
<protein>
    <submittedName>
        <fullName evidence="3">Uncharacterized protein LOC108564554</fullName>
    </submittedName>
</protein>
<accession>A0ABM1MX21</accession>
<feature type="chain" id="PRO_5047238392" evidence="1">
    <location>
        <begin position="21"/>
        <end position="248"/>
    </location>
</feature>
<proteinExistence type="predicted"/>
<name>A0ABM1MX21_NICVS</name>
<dbReference type="RefSeq" id="XP_017779121.1">
    <property type="nucleotide sequence ID" value="XM_017923632.1"/>
</dbReference>
<gene>
    <name evidence="3" type="primary">LOC108564554</name>
</gene>
<evidence type="ECO:0000313" key="3">
    <source>
        <dbReference type="RefSeq" id="XP_017779121.1"/>
    </source>
</evidence>